<evidence type="ECO:0000313" key="1">
    <source>
        <dbReference type="EMBL" id="APX25436.1"/>
    </source>
</evidence>
<name>A0A1U7DBI9_9RHOB</name>
<organism evidence="1 2">
    <name type="scientific">Salipiger profundus</name>
    <dbReference type="NCBI Taxonomy" id="1229727"/>
    <lineage>
        <taxon>Bacteria</taxon>
        <taxon>Pseudomonadati</taxon>
        <taxon>Pseudomonadota</taxon>
        <taxon>Alphaproteobacteria</taxon>
        <taxon>Rhodobacterales</taxon>
        <taxon>Roseobacteraceae</taxon>
        <taxon>Salipiger</taxon>
    </lineage>
</organism>
<dbReference type="Proteomes" id="UP000186559">
    <property type="component" value="Chromosome"/>
</dbReference>
<proteinExistence type="predicted"/>
<keyword evidence="2" id="KW-1185">Reference proteome</keyword>
<dbReference type="EMBL" id="CP014796">
    <property type="protein sequence ID" value="APX25436.1"/>
    <property type="molecule type" value="Genomic_DNA"/>
</dbReference>
<reference evidence="1 2" key="1">
    <citation type="submission" date="2016-03" db="EMBL/GenBank/DDBJ databases">
        <title>Deep-sea bacteria in the southern Pacific.</title>
        <authorList>
            <person name="Tang K."/>
        </authorList>
    </citation>
    <scope>NUCLEOTIDE SEQUENCE [LARGE SCALE GENOMIC DNA]</scope>
    <source>
        <strain evidence="1 2">JLT2016</strain>
    </source>
</reference>
<sequence>MCGSYEPPERRIAVRSIPDCIESHAVFGLVHGKIGKFPIIRSLPGGDGDRNALVQGDQIQKHLLGRIDPIDLEAAIIFDRQNAANKGFDLGTWRGDGY</sequence>
<evidence type="ECO:0000313" key="2">
    <source>
        <dbReference type="Proteomes" id="UP000186559"/>
    </source>
</evidence>
<gene>
    <name evidence="1" type="ORF">Ga0080559_TMP4640</name>
</gene>
<protein>
    <submittedName>
        <fullName evidence="1">Uncharacterized protein</fullName>
    </submittedName>
</protein>
<dbReference type="AlphaFoldDB" id="A0A1U7DBI9"/>
<accession>A0A1U7DBI9</accession>
<dbReference type="KEGG" id="tpro:Ga0080559_TMP4640"/>